<dbReference type="PANTHER" id="PTHR28668:SF1">
    <property type="entry name" value="TRANSMEMBRANE PROTEIN 234"/>
    <property type="match status" value="1"/>
</dbReference>
<dbReference type="GO" id="GO:0016020">
    <property type="term" value="C:membrane"/>
    <property type="evidence" value="ECO:0007669"/>
    <property type="project" value="UniProtKB-SubCell"/>
</dbReference>
<reference evidence="8" key="1">
    <citation type="submission" date="2016-11" db="UniProtKB">
        <authorList>
            <consortium name="WormBaseParasite"/>
        </authorList>
    </citation>
    <scope>IDENTIFICATION</scope>
</reference>
<feature type="transmembrane region" description="Helical" evidence="6">
    <location>
        <begin position="95"/>
        <end position="116"/>
    </location>
</feature>
<keyword evidence="4 6" id="KW-1133">Transmembrane helix</keyword>
<evidence type="ECO:0000313" key="7">
    <source>
        <dbReference type="Proteomes" id="UP000095287"/>
    </source>
</evidence>
<evidence type="ECO:0000256" key="3">
    <source>
        <dbReference type="ARBA" id="ARBA00022692"/>
    </source>
</evidence>
<dbReference type="AlphaFoldDB" id="A0A1I7ZT95"/>
<keyword evidence="7" id="KW-1185">Reference proteome</keyword>
<sequence length="141" mass="15178">MDAQAASGSNTAISALDFLAITVVSMMWGATNPFLRKGAQHSDANSSVECRWKIMKPLMDLKNLVMNWRFFVPFALNQSASVLFVVLLAHMPLTVVVPCVNALTFVFTAVVGQLVGEEKIRPETLLGTALIVAGIALTLVS</sequence>
<feature type="transmembrane region" description="Helical" evidence="6">
    <location>
        <begin position="123"/>
        <end position="140"/>
    </location>
</feature>
<dbReference type="PANTHER" id="PTHR28668">
    <property type="entry name" value="TRANSMEMBRANE PROTEIN 234"/>
    <property type="match status" value="1"/>
</dbReference>
<keyword evidence="5 6" id="KW-0472">Membrane</keyword>
<feature type="transmembrane region" description="Helical" evidence="6">
    <location>
        <begin position="12"/>
        <end position="30"/>
    </location>
</feature>
<evidence type="ECO:0000256" key="5">
    <source>
        <dbReference type="ARBA" id="ARBA00023136"/>
    </source>
</evidence>
<evidence type="ECO:0000256" key="2">
    <source>
        <dbReference type="ARBA" id="ARBA00005977"/>
    </source>
</evidence>
<dbReference type="InterPro" id="IPR037185">
    <property type="entry name" value="EmrE-like"/>
</dbReference>
<dbReference type="SUPFAM" id="SSF103481">
    <property type="entry name" value="Multidrug resistance efflux transporter EmrE"/>
    <property type="match status" value="1"/>
</dbReference>
<dbReference type="Gene3D" id="1.10.3730.20">
    <property type="match status" value="1"/>
</dbReference>
<accession>A0A1I7ZT95</accession>
<proteinExistence type="inferred from homology"/>
<comment type="similarity">
    <text evidence="2">Belongs to the TMEM234 family.</text>
</comment>
<evidence type="ECO:0000256" key="1">
    <source>
        <dbReference type="ARBA" id="ARBA00004141"/>
    </source>
</evidence>
<dbReference type="Proteomes" id="UP000095287">
    <property type="component" value="Unplaced"/>
</dbReference>
<name>A0A1I7ZT95_9BILA</name>
<dbReference type="Pfam" id="PF10639">
    <property type="entry name" value="TMEM234"/>
    <property type="match status" value="1"/>
</dbReference>
<comment type="subcellular location">
    <subcellularLocation>
        <location evidence="1">Membrane</location>
        <topology evidence="1">Multi-pass membrane protein</topology>
    </subcellularLocation>
</comment>
<protein>
    <submittedName>
        <fullName evidence="8">Transmembrane protein 234 homolog</fullName>
    </submittedName>
</protein>
<evidence type="ECO:0000313" key="8">
    <source>
        <dbReference type="WBParaSite" id="L893_g29582.t1"/>
    </source>
</evidence>
<dbReference type="InterPro" id="IPR018908">
    <property type="entry name" value="TMEM234"/>
</dbReference>
<feature type="transmembrane region" description="Helical" evidence="6">
    <location>
        <begin position="68"/>
        <end position="89"/>
    </location>
</feature>
<organism evidence="7 8">
    <name type="scientific">Steinernema glaseri</name>
    <dbReference type="NCBI Taxonomy" id="37863"/>
    <lineage>
        <taxon>Eukaryota</taxon>
        <taxon>Metazoa</taxon>
        <taxon>Ecdysozoa</taxon>
        <taxon>Nematoda</taxon>
        <taxon>Chromadorea</taxon>
        <taxon>Rhabditida</taxon>
        <taxon>Tylenchina</taxon>
        <taxon>Panagrolaimomorpha</taxon>
        <taxon>Strongyloidoidea</taxon>
        <taxon>Steinernematidae</taxon>
        <taxon>Steinernema</taxon>
    </lineage>
</organism>
<evidence type="ECO:0000256" key="4">
    <source>
        <dbReference type="ARBA" id="ARBA00022989"/>
    </source>
</evidence>
<evidence type="ECO:0000256" key="6">
    <source>
        <dbReference type="SAM" id="Phobius"/>
    </source>
</evidence>
<dbReference type="WBParaSite" id="L893_g29582.t1">
    <property type="protein sequence ID" value="L893_g29582.t1"/>
    <property type="gene ID" value="L893_g29582"/>
</dbReference>
<keyword evidence="3 6" id="KW-0812">Transmembrane</keyword>